<dbReference type="Pfam" id="PF00188">
    <property type="entry name" value="CAP"/>
    <property type="match status" value="1"/>
</dbReference>
<dbReference type="InterPro" id="IPR001283">
    <property type="entry name" value="CRISP-related"/>
</dbReference>
<name>A0A8X6MJB8_9ARAC</name>
<dbReference type="Proteomes" id="UP000886998">
    <property type="component" value="Unassembled WGS sequence"/>
</dbReference>
<evidence type="ECO:0000256" key="1">
    <source>
        <dbReference type="SAM" id="SignalP"/>
    </source>
</evidence>
<evidence type="ECO:0000259" key="2">
    <source>
        <dbReference type="SMART" id="SM00198"/>
    </source>
</evidence>
<dbReference type="InterPro" id="IPR035940">
    <property type="entry name" value="CAP_sf"/>
</dbReference>
<proteinExistence type="predicted"/>
<reference evidence="3" key="1">
    <citation type="submission" date="2020-08" db="EMBL/GenBank/DDBJ databases">
        <title>Multicomponent nature underlies the extraordinary mechanical properties of spider dragline silk.</title>
        <authorList>
            <person name="Kono N."/>
            <person name="Nakamura H."/>
            <person name="Mori M."/>
            <person name="Yoshida Y."/>
            <person name="Ohtoshi R."/>
            <person name="Malay A.D."/>
            <person name="Moran D.A.P."/>
            <person name="Tomita M."/>
            <person name="Numata K."/>
            <person name="Arakawa K."/>
        </authorList>
    </citation>
    <scope>NUCLEOTIDE SEQUENCE</scope>
</reference>
<feature type="signal peptide" evidence="1">
    <location>
        <begin position="1"/>
        <end position="17"/>
    </location>
</feature>
<evidence type="ECO:0000313" key="3">
    <source>
        <dbReference type="EMBL" id="GFS57204.1"/>
    </source>
</evidence>
<evidence type="ECO:0000313" key="4">
    <source>
        <dbReference type="Proteomes" id="UP000886998"/>
    </source>
</evidence>
<dbReference type="PANTHER" id="PTHR10334">
    <property type="entry name" value="CYSTEINE-RICH SECRETORY PROTEIN-RELATED"/>
    <property type="match status" value="1"/>
</dbReference>
<dbReference type="PROSITE" id="PS01009">
    <property type="entry name" value="CRISP_1"/>
    <property type="match status" value="1"/>
</dbReference>
<dbReference type="AlphaFoldDB" id="A0A8X6MJB8"/>
<dbReference type="InterPro" id="IPR002413">
    <property type="entry name" value="V5_allergen-like"/>
</dbReference>
<protein>
    <recommendedName>
        <fullName evidence="2">SCP domain-containing protein</fullName>
    </recommendedName>
</protein>
<dbReference type="InterPro" id="IPR018244">
    <property type="entry name" value="Allrgn_V5/Tpx1_CS"/>
</dbReference>
<feature type="non-terminal residue" evidence="3">
    <location>
        <position position="1"/>
    </location>
</feature>
<dbReference type="Gene3D" id="3.40.33.10">
    <property type="entry name" value="CAP"/>
    <property type="match status" value="1"/>
</dbReference>
<dbReference type="GO" id="GO:0005576">
    <property type="term" value="C:extracellular region"/>
    <property type="evidence" value="ECO:0007669"/>
    <property type="project" value="InterPro"/>
</dbReference>
<dbReference type="CDD" id="cd05380">
    <property type="entry name" value="CAP_euk"/>
    <property type="match status" value="1"/>
</dbReference>
<dbReference type="PRINTS" id="PR00838">
    <property type="entry name" value="V5ALLERGEN"/>
</dbReference>
<dbReference type="PRINTS" id="PR00837">
    <property type="entry name" value="V5TPXLIKE"/>
</dbReference>
<organism evidence="3 4">
    <name type="scientific">Trichonephila inaurata madagascariensis</name>
    <dbReference type="NCBI Taxonomy" id="2747483"/>
    <lineage>
        <taxon>Eukaryota</taxon>
        <taxon>Metazoa</taxon>
        <taxon>Ecdysozoa</taxon>
        <taxon>Arthropoda</taxon>
        <taxon>Chelicerata</taxon>
        <taxon>Arachnida</taxon>
        <taxon>Araneae</taxon>
        <taxon>Araneomorphae</taxon>
        <taxon>Entelegynae</taxon>
        <taxon>Araneoidea</taxon>
        <taxon>Nephilidae</taxon>
        <taxon>Trichonephila</taxon>
        <taxon>Trichonephila inaurata</taxon>
    </lineage>
</organism>
<dbReference type="SMART" id="SM00198">
    <property type="entry name" value="SCP"/>
    <property type="match status" value="1"/>
</dbReference>
<sequence length="209" mass="24329">MLFFILTLSCTLNWAESKRCPDEYARLSEDHSFCRDPYPSCDRKHSGVSKDEIDHILKLHNKYRSQVAMGEETRAGGLPKASDMLQMVWDTELATIAQKWADNCLLDHDCNQCREVADFPVGQNLGKEFIDNCYTKECLRSLKPRERYADWASNIKNLYDEVDYYDKSWLSKYWGRGVERTGHFTQIIWAKTWRVGCGFTAFFDGATYT</sequence>
<gene>
    <name evidence="3" type="ORF">TNIN_218201</name>
</gene>
<comment type="caution">
    <text evidence="3">The sequence shown here is derived from an EMBL/GenBank/DDBJ whole genome shotgun (WGS) entry which is preliminary data.</text>
</comment>
<keyword evidence="1" id="KW-0732">Signal</keyword>
<dbReference type="SUPFAM" id="SSF55797">
    <property type="entry name" value="PR-1-like"/>
    <property type="match status" value="1"/>
</dbReference>
<keyword evidence="4" id="KW-1185">Reference proteome</keyword>
<dbReference type="InterPro" id="IPR014044">
    <property type="entry name" value="CAP_dom"/>
</dbReference>
<accession>A0A8X6MJB8</accession>
<dbReference type="OrthoDB" id="6416925at2759"/>
<feature type="chain" id="PRO_5036444553" description="SCP domain-containing protein" evidence="1">
    <location>
        <begin position="18"/>
        <end position="209"/>
    </location>
</feature>
<feature type="domain" description="SCP" evidence="2">
    <location>
        <begin position="51"/>
        <end position="209"/>
    </location>
</feature>
<dbReference type="EMBL" id="BMAV01027207">
    <property type="protein sequence ID" value="GFS57204.1"/>
    <property type="molecule type" value="Genomic_DNA"/>
</dbReference>